<dbReference type="InterPro" id="IPR016181">
    <property type="entry name" value="Acyl_CoA_acyltransferase"/>
</dbReference>
<dbReference type="Gene3D" id="3.40.630.30">
    <property type="match status" value="1"/>
</dbReference>
<sequence length="233" mass="26325">MSREYPRVWGKFERDVRGKASSFVIEDVPESMWDAAVEFMLGNYIEEDVWWSTAGTAQDPDAVQEYRVLWKGIISQKMSLACFLLGDDAKEKTLVGVNMCMLQEKDHFVEHNPPKTKAGLLSLRMFAEAVKVPAIYDKYDVTSYLMGAGLSVAPEYRRLGISVQLLNCRMLLAKEIGQSVTGGIFTTTAAQKAAEKAGMECLHRVSYKEFGEQCEIEFNTDTEHLKIFAKRIE</sequence>
<organism evidence="1 2">
    <name type="scientific">Leptosia nina</name>
    <dbReference type="NCBI Taxonomy" id="320188"/>
    <lineage>
        <taxon>Eukaryota</taxon>
        <taxon>Metazoa</taxon>
        <taxon>Ecdysozoa</taxon>
        <taxon>Arthropoda</taxon>
        <taxon>Hexapoda</taxon>
        <taxon>Insecta</taxon>
        <taxon>Pterygota</taxon>
        <taxon>Neoptera</taxon>
        <taxon>Endopterygota</taxon>
        <taxon>Lepidoptera</taxon>
        <taxon>Glossata</taxon>
        <taxon>Ditrysia</taxon>
        <taxon>Papilionoidea</taxon>
        <taxon>Pieridae</taxon>
        <taxon>Pierinae</taxon>
        <taxon>Leptosia</taxon>
    </lineage>
</organism>
<comment type="caution">
    <text evidence="1">The sequence shown here is derived from an EMBL/GenBank/DDBJ whole genome shotgun (WGS) entry which is preliminary data.</text>
</comment>
<evidence type="ECO:0008006" key="3">
    <source>
        <dbReference type="Google" id="ProtNLM"/>
    </source>
</evidence>
<dbReference type="Proteomes" id="UP001497472">
    <property type="component" value="Unassembled WGS sequence"/>
</dbReference>
<accession>A0AAV1JZH0</accession>
<dbReference type="PANTHER" id="PTHR20905:SF32">
    <property type="entry name" value="ARYLALKYLAMINE N-ACETYLTRANSFERASE-LIKE 7, ISOFORM A"/>
    <property type="match status" value="1"/>
</dbReference>
<dbReference type="EMBL" id="CAVLEF010000225">
    <property type="protein sequence ID" value="CAK1553724.1"/>
    <property type="molecule type" value="Genomic_DNA"/>
</dbReference>
<name>A0AAV1JZH0_9NEOP</name>
<dbReference type="GO" id="GO:0008080">
    <property type="term" value="F:N-acetyltransferase activity"/>
    <property type="evidence" value="ECO:0007669"/>
    <property type="project" value="TreeGrafter"/>
</dbReference>
<protein>
    <recommendedName>
        <fullName evidence="3">N-acetyltransferase domain-containing protein</fullName>
    </recommendedName>
</protein>
<evidence type="ECO:0000313" key="1">
    <source>
        <dbReference type="EMBL" id="CAK1553724.1"/>
    </source>
</evidence>
<keyword evidence="2" id="KW-1185">Reference proteome</keyword>
<dbReference type="SUPFAM" id="SSF55729">
    <property type="entry name" value="Acyl-CoA N-acyltransferases (Nat)"/>
    <property type="match status" value="1"/>
</dbReference>
<evidence type="ECO:0000313" key="2">
    <source>
        <dbReference type="Proteomes" id="UP001497472"/>
    </source>
</evidence>
<dbReference type="AlphaFoldDB" id="A0AAV1JZH0"/>
<proteinExistence type="predicted"/>
<reference evidence="1 2" key="1">
    <citation type="submission" date="2023-11" db="EMBL/GenBank/DDBJ databases">
        <authorList>
            <person name="Okamura Y."/>
        </authorList>
    </citation>
    <scope>NUCLEOTIDE SEQUENCE [LARGE SCALE GENOMIC DNA]</scope>
</reference>
<gene>
    <name evidence="1" type="ORF">LNINA_LOCUS12692</name>
</gene>
<dbReference type="PANTHER" id="PTHR20905">
    <property type="entry name" value="N-ACETYLTRANSFERASE-RELATED"/>
    <property type="match status" value="1"/>
</dbReference>